<keyword evidence="2" id="KW-1133">Transmembrane helix</keyword>
<dbReference type="AlphaFoldDB" id="A0A8J2YB79"/>
<protein>
    <submittedName>
        <fullName evidence="4">Endonuclease</fullName>
    </submittedName>
</protein>
<dbReference type="EMBL" id="BMGK01000006">
    <property type="protein sequence ID" value="GGD94092.1"/>
    <property type="molecule type" value="Genomic_DNA"/>
</dbReference>
<evidence type="ECO:0000313" key="4">
    <source>
        <dbReference type="EMBL" id="GGD94092.1"/>
    </source>
</evidence>
<gene>
    <name evidence="4" type="ORF">GCM10011312_17300</name>
</gene>
<evidence type="ECO:0000256" key="2">
    <source>
        <dbReference type="SAM" id="Phobius"/>
    </source>
</evidence>
<name>A0A8J2YB79_9FLAO</name>
<dbReference type="Pfam" id="PF03372">
    <property type="entry name" value="Exo_endo_phos"/>
    <property type="match status" value="1"/>
</dbReference>
<dbReference type="Gene3D" id="3.60.10.10">
    <property type="entry name" value="Endonuclease/exonuclease/phosphatase"/>
    <property type="match status" value="1"/>
</dbReference>
<comment type="caution">
    <text evidence="4">The sequence shown here is derived from an EMBL/GenBank/DDBJ whole genome shotgun (WGS) entry which is preliminary data.</text>
</comment>
<keyword evidence="4" id="KW-0378">Hydrolase</keyword>
<dbReference type="InterPro" id="IPR005135">
    <property type="entry name" value="Endo/exonuclease/phosphatase"/>
</dbReference>
<keyword evidence="2" id="KW-0812">Transmembrane</keyword>
<evidence type="ECO:0000256" key="1">
    <source>
        <dbReference type="SAM" id="MobiDB-lite"/>
    </source>
</evidence>
<feature type="transmembrane region" description="Helical" evidence="2">
    <location>
        <begin position="44"/>
        <end position="61"/>
    </location>
</feature>
<evidence type="ECO:0000313" key="5">
    <source>
        <dbReference type="Proteomes" id="UP000652231"/>
    </source>
</evidence>
<dbReference type="InterPro" id="IPR036691">
    <property type="entry name" value="Endo/exonu/phosph_ase_sf"/>
</dbReference>
<keyword evidence="2" id="KW-0472">Membrane</keyword>
<keyword evidence="5" id="KW-1185">Reference proteome</keyword>
<feature type="region of interest" description="Disordered" evidence="1">
    <location>
        <begin position="306"/>
        <end position="340"/>
    </location>
</feature>
<reference evidence="4" key="1">
    <citation type="journal article" date="2014" name="Int. J. Syst. Evol. Microbiol.">
        <title>Complete genome sequence of Corynebacterium casei LMG S-19264T (=DSM 44701T), isolated from a smear-ripened cheese.</title>
        <authorList>
            <consortium name="US DOE Joint Genome Institute (JGI-PGF)"/>
            <person name="Walter F."/>
            <person name="Albersmeier A."/>
            <person name="Kalinowski J."/>
            <person name="Ruckert C."/>
        </authorList>
    </citation>
    <scope>NUCLEOTIDE SEQUENCE</scope>
    <source>
        <strain evidence="4">CGMCC 1.12924</strain>
    </source>
</reference>
<keyword evidence="4" id="KW-0255">Endonuclease</keyword>
<feature type="domain" description="Endonuclease/exonuclease/phosphatase" evidence="3">
    <location>
        <begin position="88"/>
        <end position="294"/>
    </location>
</feature>
<dbReference type="Proteomes" id="UP000652231">
    <property type="component" value="Unassembled WGS sequence"/>
</dbReference>
<feature type="transmembrane region" description="Helical" evidence="2">
    <location>
        <begin position="21"/>
        <end position="38"/>
    </location>
</feature>
<dbReference type="SUPFAM" id="SSF56219">
    <property type="entry name" value="DNase I-like"/>
    <property type="match status" value="1"/>
</dbReference>
<organism evidence="4 5">
    <name type="scientific">Planktosalinus lacus</name>
    <dbReference type="NCBI Taxonomy" id="1526573"/>
    <lineage>
        <taxon>Bacteria</taxon>
        <taxon>Pseudomonadati</taxon>
        <taxon>Bacteroidota</taxon>
        <taxon>Flavobacteriia</taxon>
        <taxon>Flavobacteriales</taxon>
        <taxon>Flavobacteriaceae</taxon>
        <taxon>Planktosalinus</taxon>
    </lineage>
</organism>
<dbReference type="GO" id="GO:0004519">
    <property type="term" value="F:endonuclease activity"/>
    <property type="evidence" value="ECO:0007669"/>
    <property type="project" value="UniProtKB-KW"/>
</dbReference>
<reference evidence="4" key="2">
    <citation type="submission" date="2020-09" db="EMBL/GenBank/DDBJ databases">
        <authorList>
            <person name="Sun Q."/>
            <person name="Zhou Y."/>
        </authorList>
    </citation>
    <scope>NUCLEOTIDE SEQUENCE</scope>
    <source>
        <strain evidence="4">CGMCC 1.12924</strain>
    </source>
</reference>
<keyword evidence="4" id="KW-0540">Nuclease</keyword>
<accession>A0A8J2YB79</accession>
<sequence length="340" mass="39670">MPLITSKKWWVRAFDFPHLQISFLSLIAFIALIFMVDWDNYYDIGLLILLLIALTYQYSIMHPYTPLAKKQITATRIRSSSASIRVFSANILQDNKDFERFLSVFRKANPDIVVLLEANNWWQEKLKILKEEYPYSVEYPLENFYGIILLSKLKLKDTEVKFLVDDKIPSIHGFVQLKNKTWVKLYCLHPMPPSPTENEKSLDRDAEILIIAKEIRKEDYPIIVMGDLNDVAWSHTTRMFQRISQLLDPRIGRGFYNTFHADYPLFRWPLDHLFVSDDFKLAELKRLKSIGSDHFPMFAELCHGCNREENGSPENASKEDKAEAKETIENGLEENGKSPD</sequence>
<proteinExistence type="predicted"/>
<evidence type="ECO:0000259" key="3">
    <source>
        <dbReference type="Pfam" id="PF03372"/>
    </source>
</evidence>